<gene>
    <name evidence="4" type="ORF">MENT_LOCUS42947</name>
</gene>
<feature type="domain" description="HIT" evidence="3">
    <location>
        <begin position="1"/>
        <end position="67"/>
    </location>
</feature>
<accession>A0A6V7WTP7</accession>
<name>A0A6V7WTP7_MELEN</name>
<dbReference type="InterPro" id="IPR051884">
    <property type="entry name" value="Bis(5'-adenosyl)-TPase_reg"/>
</dbReference>
<comment type="caution">
    <text evidence="4">The sequence shown here is derived from an EMBL/GenBank/DDBJ whole genome shotgun (WGS) entry which is preliminary data.</text>
</comment>
<dbReference type="PANTHER" id="PTHR46243:SF1">
    <property type="entry name" value="BIS(5'-ADENOSYL)-TRIPHOSPHATASE"/>
    <property type="match status" value="1"/>
</dbReference>
<dbReference type="GO" id="GO:0003824">
    <property type="term" value="F:catalytic activity"/>
    <property type="evidence" value="ECO:0007669"/>
    <property type="project" value="InterPro"/>
</dbReference>
<comment type="caution">
    <text evidence="1">Lacks conserved residue(s) required for the propagation of feature annotation.</text>
</comment>
<reference evidence="4 5" key="1">
    <citation type="submission" date="2020-08" db="EMBL/GenBank/DDBJ databases">
        <authorList>
            <person name="Koutsovoulos G."/>
            <person name="Danchin GJ E."/>
        </authorList>
    </citation>
    <scope>NUCLEOTIDE SEQUENCE [LARGE SCALE GENOMIC DNA]</scope>
</reference>
<dbReference type="SUPFAM" id="SSF54197">
    <property type="entry name" value="HIT-like"/>
    <property type="match status" value="1"/>
</dbReference>
<dbReference type="PANTHER" id="PTHR46243">
    <property type="entry name" value="BIS(5'-ADENOSYL)-TRIPHOSPHATASE"/>
    <property type="match status" value="1"/>
</dbReference>
<dbReference type="Gene3D" id="3.30.428.10">
    <property type="entry name" value="HIT-like"/>
    <property type="match status" value="1"/>
</dbReference>
<dbReference type="AlphaFoldDB" id="A0A6V7WTP7"/>
<dbReference type="InterPro" id="IPR011146">
    <property type="entry name" value="HIT-like"/>
</dbReference>
<keyword evidence="2" id="KW-1133">Transmembrane helix</keyword>
<proteinExistence type="predicted"/>
<keyword evidence="2" id="KW-0472">Membrane</keyword>
<feature type="transmembrane region" description="Helical" evidence="2">
    <location>
        <begin position="92"/>
        <end position="116"/>
    </location>
</feature>
<dbReference type="Pfam" id="PF01230">
    <property type="entry name" value="HIT"/>
    <property type="match status" value="1"/>
</dbReference>
<evidence type="ECO:0000256" key="1">
    <source>
        <dbReference type="PROSITE-ProRule" id="PRU00464"/>
    </source>
</evidence>
<protein>
    <recommendedName>
        <fullName evidence="3">HIT domain-containing protein</fullName>
    </recommendedName>
</protein>
<keyword evidence="2" id="KW-0812">Transmembrane</keyword>
<sequence>MPLLPGHVLISPLKEGLKRLTDLDDQTTADLFILTKKVEKMVCQIYQTNCATVCVQDGEHAGQTVEQKLEDEKNENIPSGLFQKLKYYLKRYWYIAIPVHYVLFACWLVFSIWLFILA</sequence>
<evidence type="ECO:0000256" key="2">
    <source>
        <dbReference type="SAM" id="Phobius"/>
    </source>
</evidence>
<evidence type="ECO:0000313" key="4">
    <source>
        <dbReference type="EMBL" id="CAD2190176.1"/>
    </source>
</evidence>
<dbReference type="EMBL" id="CAJEWN010000792">
    <property type="protein sequence ID" value="CAD2190176.1"/>
    <property type="molecule type" value="Genomic_DNA"/>
</dbReference>
<evidence type="ECO:0000259" key="3">
    <source>
        <dbReference type="PROSITE" id="PS51084"/>
    </source>
</evidence>
<dbReference type="OrthoDB" id="680339at2759"/>
<evidence type="ECO:0000313" key="5">
    <source>
        <dbReference type="Proteomes" id="UP000580250"/>
    </source>
</evidence>
<dbReference type="PROSITE" id="PS51084">
    <property type="entry name" value="HIT_2"/>
    <property type="match status" value="1"/>
</dbReference>
<organism evidence="4 5">
    <name type="scientific">Meloidogyne enterolobii</name>
    <name type="common">Root-knot nematode worm</name>
    <name type="synonym">Meloidogyne mayaguensis</name>
    <dbReference type="NCBI Taxonomy" id="390850"/>
    <lineage>
        <taxon>Eukaryota</taxon>
        <taxon>Metazoa</taxon>
        <taxon>Ecdysozoa</taxon>
        <taxon>Nematoda</taxon>
        <taxon>Chromadorea</taxon>
        <taxon>Rhabditida</taxon>
        <taxon>Tylenchina</taxon>
        <taxon>Tylenchomorpha</taxon>
        <taxon>Tylenchoidea</taxon>
        <taxon>Meloidogynidae</taxon>
        <taxon>Meloidogyninae</taxon>
        <taxon>Meloidogyne</taxon>
    </lineage>
</organism>
<dbReference type="Proteomes" id="UP000580250">
    <property type="component" value="Unassembled WGS sequence"/>
</dbReference>
<dbReference type="InterPro" id="IPR036265">
    <property type="entry name" value="HIT-like_sf"/>
</dbReference>